<keyword evidence="3" id="KW-1185">Reference proteome</keyword>
<evidence type="ECO:0000313" key="2">
    <source>
        <dbReference type="EMBL" id="ALN78692.1"/>
    </source>
</evidence>
<dbReference type="PATRIC" id="fig|84531.7.peg.2547"/>
<dbReference type="KEGG" id="lab:LA76x_0531"/>
<dbReference type="EMBL" id="CP011129">
    <property type="protein sequence ID" value="ALN78692.1"/>
    <property type="molecule type" value="Genomic_DNA"/>
</dbReference>
<dbReference type="Pfam" id="PF05666">
    <property type="entry name" value="YcgJ"/>
    <property type="match status" value="1"/>
</dbReference>
<dbReference type="AlphaFoldDB" id="A0A0S2DYC5"/>
<dbReference type="KEGG" id="laq:GLA29479_2604"/>
<gene>
    <name evidence="2" type="ORF">LA76x_0531</name>
</gene>
<protein>
    <submittedName>
        <fullName evidence="2">Fels-1 Prophage Protein-like family protein</fullName>
    </submittedName>
</protein>
<proteinExistence type="predicted"/>
<dbReference type="Proteomes" id="UP000060787">
    <property type="component" value="Chromosome"/>
</dbReference>
<reference evidence="2 3" key="1">
    <citation type="journal article" date="2015" name="BMC Genomics">
        <title>Comparative genomics and metabolic profiling of the genus Lysobacter.</title>
        <authorList>
            <person name="de Bruijn I."/>
            <person name="Cheng X."/>
            <person name="de Jager V."/>
            <person name="Exposito R.G."/>
            <person name="Watrous J."/>
            <person name="Patel N."/>
            <person name="Postma J."/>
            <person name="Dorrestein P.C."/>
            <person name="Kobayashi D."/>
            <person name="Raaijmakers J.M."/>
        </authorList>
    </citation>
    <scope>NUCLEOTIDE SEQUENCE [LARGE SCALE GENOMIC DNA]</scope>
    <source>
        <strain evidence="2 3">76</strain>
    </source>
</reference>
<dbReference type="OrthoDB" id="5815745at2"/>
<organism evidence="2 3">
    <name type="scientific">Lysobacter antibioticus</name>
    <dbReference type="NCBI Taxonomy" id="84531"/>
    <lineage>
        <taxon>Bacteria</taxon>
        <taxon>Pseudomonadati</taxon>
        <taxon>Pseudomonadota</taxon>
        <taxon>Gammaproteobacteria</taxon>
        <taxon>Lysobacterales</taxon>
        <taxon>Lysobacteraceae</taxon>
        <taxon>Lysobacter</taxon>
    </lineage>
</organism>
<sequence>MKKIEFTTFLLIVSIATSAQAEGKNAVRSAEPGVLCDRYICANKKGLSHVLTEKHNGMRTAMNAFADKDMDTSEFTFANGIFCDVKEKLCRKDRYYGPNGQRSAVSVEYTEFLFGKRDSSRL</sequence>
<evidence type="ECO:0000256" key="1">
    <source>
        <dbReference type="SAM" id="SignalP"/>
    </source>
</evidence>
<feature type="signal peptide" evidence="1">
    <location>
        <begin position="1"/>
        <end position="21"/>
    </location>
</feature>
<name>A0A0S2DYC5_LYSAN</name>
<dbReference type="InterPro" id="IPR008617">
    <property type="entry name" value="Uncharacterised_YcgJ"/>
</dbReference>
<feature type="chain" id="PRO_5009798043" evidence="1">
    <location>
        <begin position="22"/>
        <end position="122"/>
    </location>
</feature>
<dbReference type="RefSeq" id="WP_057916458.1">
    <property type="nucleotide sequence ID" value="NZ_CP011129.1"/>
</dbReference>
<keyword evidence="1" id="KW-0732">Signal</keyword>
<evidence type="ECO:0000313" key="3">
    <source>
        <dbReference type="Proteomes" id="UP000060787"/>
    </source>
</evidence>
<accession>A0A0S2DYC5</accession>